<dbReference type="PANTHER" id="PTHR11904">
    <property type="entry name" value="METHYLTHIOADENOSINE/PURINE NUCLEOSIDE PHOSPHORYLASE"/>
    <property type="match status" value="1"/>
</dbReference>
<dbReference type="GO" id="GO:0005737">
    <property type="term" value="C:cytoplasm"/>
    <property type="evidence" value="ECO:0007669"/>
    <property type="project" value="TreeGrafter"/>
</dbReference>
<feature type="binding site" evidence="7">
    <location>
        <begin position="77"/>
        <end position="79"/>
    </location>
    <ligand>
        <name>phosphate</name>
        <dbReference type="ChEBI" id="CHEBI:43474"/>
    </ligand>
</feature>
<dbReference type="Proteomes" id="UP000230108">
    <property type="component" value="Unassembled WGS sequence"/>
</dbReference>
<dbReference type="EC" id="2.4.2.1" evidence="3"/>
<dbReference type="InterPro" id="IPR011268">
    <property type="entry name" value="Purine_phosphorylase"/>
</dbReference>
<evidence type="ECO:0000256" key="7">
    <source>
        <dbReference type="PIRSR" id="PIRSR000477-2"/>
    </source>
</evidence>
<name>A0A2M7QET3_9BACT</name>
<dbReference type="NCBIfam" id="TIGR01697">
    <property type="entry name" value="PNPH-PUNA-XAPA"/>
    <property type="match status" value="1"/>
</dbReference>
<evidence type="ECO:0000256" key="2">
    <source>
        <dbReference type="ARBA" id="ARBA00006751"/>
    </source>
</evidence>
<dbReference type="NCBIfam" id="NF006054">
    <property type="entry name" value="PRK08202.1"/>
    <property type="match status" value="1"/>
</dbReference>
<dbReference type="CDD" id="cd09009">
    <property type="entry name" value="PNP-EcPNPII_like"/>
    <property type="match status" value="1"/>
</dbReference>
<comment type="pathway">
    <text evidence="1">Purine metabolism; purine nucleoside salvage.</text>
</comment>
<keyword evidence="4" id="KW-0328">Glycosyltransferase</keyword>
<evidence type="ECO:0000313" key="10">
    <source>
        <dbReference type="Proteomes" id="UP000230108"/>
    </source>
</evidence>
<dbReference type="Gene3D" id="3.40.50.1580">
    <property type="entry name" value="Nucleoside phosphorylase domain"/>
    <property type="match status" value="1"/>
</dbReference>
<dbReference type="GO" id="GO:0004731">
    <property type="term" value="F:purine-nucleoside phosphorylase activity"/>
    <property type="evidence" value="ECO:0007669"/>
    <property type="project" value="UniProtKB-EC"/>
</dbReference>
<comment type="similarity">
    <text evidence="2">Belongs to the PNP/MTAP phosphorylase family.</text>
</comment>
<feature type="binding site" evidence="7">
    <location>
        <position position="57"/>
    </location>
    <ligand>
        <name>phosphate</name>
        <dbReference type="ChEBI" id="CHEBI:43474"/>
    </ligand>
</feature>
<dbReference type="AlphaFoldDB" id="A0A2M7QET3"/>
<evidence type="ECO:0000313" key="9">
    <source>
        <dbReference type="EMBL" id="PIY69373.1"/>
    </source>
</evidence>
<feature type="binding site" evidence="7">
    <location>
        <position position="226"/>
    </location>
    <ligand>
        <name>a purine D-ribonucleoside</name>
        <dbReference type="ChEBI" id="CHEBI:142355"/>
    </ligand>
</feature>
<gene>
    <name evidence="9" type="ORF">COY90_01000</name>
</gene>
<feature type="binding site" evidence="7">
    <location>
        <position position="27"/>
    </location>
    <ligand>
        <name>phosphate</name>
        <dbReference type="ChEBI" id="CHEBI:43474"/>
    </ligand>
</feature>
<dbReference type="InterPro" id="IPR035994">
    <property type="entry name" value="Nucleoside_phosphorylase_sf"/>
</dbReference>
<evidence type="ECO:0000256" key="1">
    <source>
        <dbReference type="ARBA" id="ARBA00005058"/>
    </source>
</evidence>
<evidence type="ECO:0000256" key="6">
    <source>
        <dbReference type="ARBA" id="ARBA00031036"/>
    </source>
</evidence>
<evidence type="ECO:0000256" key="3">
    <source>
        <dbReference type="ARBA" id="ARBA00011886"/>
    </source>
</evidence>
<dbReference type="EMBL" id="PFLF01000028">
    <property type="protein sequence ID" value="PIY69373.1"/>
    <property type="molecule type" value="Genomic_DNA"/>
</dbReference>
<evidence type="ECO:0000256" key="5">
    <source>
        <dbReference type="ARBA" id="ARBA00022679"/>
    </source>
</evidence>
<dbReference type="InterPro" id="IPR000845">
    <property type="entry name" value="Nucleoside_phosphorylase_d"/>
</dbReference>
<proteinExistence type="inferred from homology"/>
<accession>A0A2M7QET3</accession>
<dbReference type="PANTHER" id="PTHR11904:SF9">
    <property type="entry name" value="PURINE NUCLEOSIDE PHOSPHORYLASE-RELATED"/>
    <property type="match status" value="1"/>
</dbReference>
<dbReference type="SUPFAM" id="SSF53167">
    <property type="entry name" value="Purine and uridine phosphorylases"/>
    <property type="match status" value="1"/>
</dbReference>
<feature type="binding site" evidence="7">
    <location>
        <position position="109"/>
    </location>
    <ligand>
        <name>phosphate</name>
        <dbReference type="ChEBI" id="CHEBI:43474"/>
    </ligand>
</feature>
<dbReference type="PIRSF" id="PIRSF000477">
    <property type="entry name" value="PurNPase"/>
    <property type="match status" value="1"/>
</dbReference>
<keyword evidence="5" id="KW-0808">Transferase</keyword>
<dbReference type="UniPathway" id="UPA00606"/>
<dbReference type="Pfam" id="PF01048">
    <property type="entry name" value="PNP_UDP_1"/>
    <property type="match status" value="1"/>
</dbReference>
<reference evidence="10" key="1">
    <citation type="submission" date="2017-09" db="EMBL/GenBank/DDBJ databases">
        <title>Depth-based differentiation of microbial function through sediment-hosted aquifers and enrichment of novel symbionts in the deep terrestrial subsurface.</title>
        <authorList>
            <person name="Probst A.J."/>
            <person name="Ladd B."/>
            <person name="Jarett J.K."/>
            <person name="Geller-Mcgrath D.E."/>
            <person name="Sieber C.M.K."/>
            <person name="Emerson J.B."/>
            <person name="Anantharaman K."/>
            <person name="Thomas B.C."/>
            <person name="Malmstrom R."/>
            <person name="Stieglmeier M."/>
            <person name="Klingl A."/>
            <person name="Woyke T."/>
            <person name="Ryan C.M."/>
            <person name="Banfield J.F."/>
        </authorList>
    </citation>
    <scope>NUCLEOTIDE SEQUENCE [LARGE SCALE GENOMIC DNA]</scope>
</reference>
<comment type="caution">
    <text evidence="9">The sequence shown here is derived from an EMBL/GenBank/DDBJ whole genome shotgun (WGS) entry which is preliminary data.</text>
</comment>
<evidence type="ECO:0000256" key="4">
    <source>
        <dbReference type="ARBA" id="ARBA00022676"/>
    </source>
</evidence>
<protein>
    <recommendedName>
        <fullName evidence="3">purine-nucleoside phosphorylase</fullName>
        <ecNumber evidence="3">2.4.2.1</ecNumber>
    </recommendedName>
    <alternativeName>
        <fullName evidence="6">Inosine-guanosine phosphorylase</fullName>
    </alternativeName>
</protein>
<feature type="binding site" evidence="7">
    <location>
        <position position="203"/>
    </location>
    <ligand>
        <name>phosphate</name>
        <dbReference type="ChEBI" id="CHEBI:43474"/>
    </ligand>
</feature>
<organism evidence="9 10">
    <name type="scientific">Candidatus Roizmanbacteria bacterium CG_4_10_14_0_8_um_filter_39_9</name>
    <dbReference type="NCBI Taxonomy" id="1974829"/>
    <lineage>
        <taxon>Bacteria</taxon>
        <taxon>Candidatus Roizmaniibacteriota</taxon>
    </lineage>
</organism>
<dbReference type="GO" id="GO:0009116">
    <property type="term" value="P:nucleoside metabolic process"/>
    <property type="evidence" value="ECO:0007669"/>
    <property type="project" value="InterPro"/>
</dbReference>
<feature type="domain" description="Nucleoside phosphorylase" evidence="8">
    <location>
        <begin position="48"/>
        <end position="255"/>
    </location>
</feature>
<feature type="binding site" evidence="7">
    <location>
        <position position="184"/>
    </location>
    <ligand>
        <name>a purine D-ribonucleoside</name>
        <dbReference type="ChEBI" id="CHEBI:142355"/>
    </ligand>
</feature>
<sequence>MFTLEKSFSVLAKFVPVFPETLIVLGSGWNHILEGVNRELQIDYKALFGVGASVPGHNGELIIGELNKKRVAFMSGRFHMYEGYSAFEAATPIRLFAKAGVKNIVLTAACGALNEKYRVGDVVVLNDMITLFLALDSPLIGPKFIDVSCAFDKKLRERAVNIARKKNISFQEGSYAYYHGPNYETPADKRALKIIGADVCGMSTVPETLVARSLDVKILGLAFVTNLAFVKHNHKEVLREAEKGSKRMAILLHKLAASL</sequence>
<evidence type="ECO:0000259" key="8">
    <source>
        <dbReference type="Pfam" id="PF01048"/>
    </source>
</evidence>